<keyword evidence="10" id="KW-1185">Reference proteome</keyword>
<dbReference type="EC" id="3.2.1.23" evidence="3 7"/>
<dbReference type="InterPro" id="IPR006101">
    <property type="entry name" value="Glyco_hydro_2"/>
</dbReference>
<dbReference type="InterPro" id="IPR013783">
    <property type="entry name" value="Ig-like_fold"/>
</dbReference>
<reference evidence="9" key="1">
    <citation type="submission" date="2020-09" db="EMBL/GenBank/DDBJ databases">
        <title>Pelagicoccus enzymogenes sp. nov. with an EPS production, isolated from marine sediment.</title>
        <authorList>
            <person name="Feng X."/>
        </authorList>
    </citation>
    <scope>NUCLEOTIDE SEQUENCE</scope>
    <source>
        <strain evidence="9">NFK12</strain>
    </source>
</reference>
<dbReference type="GO" id="GO:0009341">
    <property type="term" value="C:beta-galactosidase complex"/>
    <property type="evidence" value="ECO:0007669"/>
    <property type="project" value="InterPro"/>
</dbReference>
<dbReference type="PANTHER" id="PTHR46323:SF2">
    <property type="entry name" value="BETA-GALACTOSIDASE"/>
    <property type="match status" value="1"/>
</dbReference>
<comment type="similarity">
    <text evidence="2 7">Belongs to the glycosyl hydrolase 2 family.</text>
</comment>
<dbReference type="Gene3D" id="2.60.40.10">
    <property type="entry name" value="Immunoglobulins"/>
    <property type="match status" value="2"/>
</dbReference>
<dbReference type="Pfam" id="PF02836">
    <property type="entry name" value="Glyco_hydro_2_C"/>
    <property type="match status" value="1"/>
</dbReference>
<dbReference type="InterPro" id="IPR006103">
    <property type="entry name" value="Glyco_hydro_2_cat"/>
</dbReference>
<comment type="caution">
    <text evidence="9">The sequence shown here is derived from an EMBL/GenBank/DDBJ whole genome shotgun (WGS) entry which is preliminary data.</text>
</comment>
<dbReference type="SUPFAM" id="SSF49303">
    <property type="entry name" value="beta-Galactosidase/glucuronidase domain"/>
    <property type="match status" value="2"/>
</dbReference>
<evidence type="ECO:0000313" key="9">
    <source>
        <dbReference type="EMBL" id="MBD5782470.1"/>
    </source>
</evidence>
<dbReference type="SUPFAM" id="SSF74650">
    <property type="entry name" value="Galactose mutarotase-like"/>
    <property type="match status" value="1"/>
</dbReference>
<evidence type="ECO:0000259" key="8">
    <source>
        <dbReference type="SMART" id="SM01038"/>
    </source>
</evidence>
<dbReference type="InterPro" id="IPR011013">
    <property type="entry name" value="Gal_mutarotase_sf_dom"/>
</dbReference>
<keyword evidence="5 7" id="KW-0326">Glycosidase</keyword>
<dbReference type="PRINTS" id="PR00132">
    <property type="entry name" value="GLHYDRLASE2"/>
</dbReference>
<dbReference type="InterPro" id="IPR008979">
    <property type="entry name" value="Galactose-bd-like_sf"/>
</dbReference>
<sequence length="1067" mass="120269">MLRPHLSLVFVLAFFLGEKGFAQGDRPEWDDPAVIQFGQEPTRTSFIAFPDRALALANRDYPKASPRYQSLAGEWDFHWSPNPASRPLGFEQSSFDLSGWDRVTVPGNWQLQGHGLPIYTNINYPYPVDELRPPRDWNPVGSYRRSFKLPAHWDYDSDAGDRVFLHFEGVDSACYVWLNGDLLGYSEGSRTPVEFDVTDSLQAGENLLAVEVYRWSDGTLLEDQDFWRLSGIYRDVYLWNAGPERLRDFRVLADFDSASGAGRLRVDLDLVEQSRELEVELELLSPSGQPLLAETLDAASIQSGIGQWDFEYDLKNVDPWSTEFPTLYTLLLTLRDSATGQVLESVPQAVGFRRVEIRDAQLLVNGVPIILKGVNRHEHDPVGGHVVTREAMLRDIAFMKRHNLNAVRTSHYPNVPEWYRLCDMAGIYVMDEANFETHGLDRKSLDNPVAKDPVWAAPVLDRFQRMVARDFNHPSIIMWSTGNEASDGPNIKACREWIHEADPSRPIHYENTNLHLPGYDGSSSDVISQMYTVAADLLAEFDRWPDKPLLLCEYTHAMGNSNGNLDAYWDLIFADDRIAGAFVWDWMDQGLEQSIPYGRIDPWGRDTFYAYGGWWEDRAGVSHDSNFCMNGLLAAYMTPHAGLLALKHIVQPIRATLLEQTSQHVRLRLANRLDFTPLEQQGELHWTLLRDGQPFHSGSQPLPAGAPRSAVEIVLDLPEPISADAGETLLLLSYRSTTHTAWWAAGHEFGWDQFHLEGAFQAPAIATSGQTPSVTETEEELTVRGDGWSARFSRADGSLLDWKIGEQQLAEASEPDFWRAPTDNDRGAGLTVEAPTRQKALTPSRIWREAAGERGSSRPVEIVRDEVTGSVELAFALDLLEGGAGLELSYRLYGNGAIEVDYSYLAREYDLPVIPRVGMLWTLPSEYDSFRWYGRGPEATYADRAFAPIGVYSRTVMDNWEDYSRPQENGNKTAVRWLELTNGQGSGLKVTALEVPLSCGLSPYSADELSRVDYSWQLGTRQQTYLNIDLLQLGVGGDNSWGATPLEQYLPKEKAYRYSYRIEPIGF</sequence>
<dbReference type="SUPFAM" id="SSF51445">
    <property type="entry name" value="(Trans)glycosidases"/>
    <property type="match status" value="1"/>
</dbReference>
<dbReference type="Pfam" id="PF02837">
    <property type="entry name" value="Glyco_hydro_2_N"/>
    <property type="match status" value="1"/>
</dbReference>
<accession>A0A927FDQ9</accession>
<dbReference type="SMART" id="SM01038">
    <property type="entry name" value="Bgal_small_N"/>
    <property type="match status" value="1"/>
</dbReference>
<dbReference type="GO" id="GO:0005990">
    <property type="term" value="P:lactose catabolic process"/>
    <property type="evidence" value="ECO:0007669"/>
    <property type="project" value="TreeGrafter"/>
</dbReference>
<dbReference type="InterPro" id="IPR023230">
    <property type="entry name" value="Glyco_hydro_2_CS"/>
</dbReference>
<dbReference type="Pfam" id="PF00703">
    <property type="entry name" value="Glyco_hydro_2"/>
    <property type="match status" value="1"/>
</dbReference>
<dbReference type="InterPro" id="IPR032312">
    <property type="entry name" value="LacZ_4"/>
</dbReference>
<dbReference type="InterPro" id="IPR050347">
    <property type="entry name" value="Bact_Beta-galactosidase"/>
</dbReference>
<dbReference type="Gene3D" id="2.70.98.10">
    <property type="match status" value="1"/>
</dbReference>
<dbReference type="Gene3D" id="2.60.120.260">
    <property type="entry name" value="Galactose-binding domain-like"/>
    <property type="match status" value="1"/>
</dbReference>
<dbReference type="InterPro" id="IPR006102">
    <property type="entry name" value="Ig-like_GH2"/>
</dbReference>
<dbReference type="InterPro" id="IPR004199">
    <property type="entry name" value="B-gal_small/dom_5"/>
</dbReference>
<keyword evidence="4 7" id="KW-0378">Hydrolase</keyword>
<evidence type="ECO:0000256" key="6">
    <source>
        <dbReference type="ARBA" id="ARBA00032230"/>
    </source>
</evidence>
<evidence type="ECO:0000256" key="2">
    <source>
        <dbReference type="ARBA" id="ARBA00007401"/>
    </source>
</evidence>
<dbReference type="GO" id="GO:0030246">
    <property type="term" value="F:carbohydrate binding"/>
    <property type="evidence" value="ECO:0007669"/>
    <property type="project" value="InterPro"/>
</dbReference>
<evidence type="ECO:0000256" key="7">
    <source>
        <dbReference type="RuleBase" id="RU361154"/>
    </source>
</evidence>
<dbReference type="PANTHER" id="PTHR46323">
    <property type="entry name" value="BETA-GALACTOSIDASE"/>
    <property type="match status" value="1"/>
</dbReference>
<comment type="catalytic activity">
    <reaction evidence="1 7">
        <text>Hydrolysis of terminal non-reducing beta-D-galactose residues in beta-D-galactosides.</text>
        <dbReference type="EC" id="3.2.1.23"/>
    </reaction>
</comment>
<evidence type="ECO:0000256" key="4">
    <source>
        <dbReference type="ARBA" id="ARBA00022801"/>
    </source>
</evidence>
<dbReference type="InterPro" id="IPR006104">
    <property type="entry name" value="Glyco_hydro_2_N"/>
</dbReference>
<dbReference type="InterPro" id="IPR036156">
    <property type="entry name" value="Beta-gal/glucu_dom_sf"/>
</dbReference>
<dbReference type="SUPFAM" id="SSF49785">
    <property type="entry name" value="Galactose-binding domain-like"/>
    <property type="match status" value="1"/>
</dbReference>
<dbReference type="InterPro" id="IPR014718">
    <property type="entry name" value="GH-type_carb-bd"/>
</dbReference>
<dbReference type="AlphaFoldDB" id="A0A927FDQ9"/>
<proteinExistence type="inferred from homology"/>
<dbReference type="Proteomes" id="UP000622317">
    <property type="component" value="Unassembled WGS sequence"/>
</dbReference>
<feature type="domain" description="Beta galactosidase small chain/" evidence="8">
    <location>
        <begin position="782"/>
        <end position="1063"/>
    </location>
</feature>
<dbReference type="GO" id="GO:0004565">
    <property type="term" value="F:beta-galactosidase activity"/>
    <property type="evidence" value="ECO:0007669"/>
    <property type="project" value="UniProtKB-EC"/>
</dbReference>
<dbReference type="PROSITE" id="PS00719">
    <property type="entry name" value="GLYCOSYL_HYDROL_F2_1"/>
    <property type="match status" value="1"/>
</dbReference>
<evidence type="ECO:0000313" key="10">
    <source>
        <dbReference type="Proteomes" id="UP000622317"/>
    </source>
</evidence>
<organism evidence="9 10">
    <name type="scientific">Pelagicoccus enzymogenes</name>
    <dbReference type="NCBI Taxonomy" id="2773457"/>
    <lineage>
        <taxon>Bacteria</taxon>
        <taxon>Pseudomonadati</taxon>
        <taxon>Verrucomicrobiota</taxon>
        <taxon>Opitutia</taxon>
        <taxon>Puniceicoccales</taxon>
        <taxon>Pelagicoccaceae</taxon>
        <taxon>Pelagicoccus</taxon>
    </lineage>
</organism>
<evidence type="ECO:0000256" key="5">
    <source>
        <dbReference type="ARBA" id="ARBA00023295"/>
    </source>
</evidence>
<evidence type="ECO:0000256" key="1">
    <source>
        <dbReference type="ARBA" id="ARBA00001412"/>
    </source>
</evidence>
<evidence type="ECO:0000256" key="3">
    <source>
        <dbReference type="ARBA" id="ARBA00012756"/>
    </source>
</evidence>
<dbReference type="Pfam" id="PF16353">
    <property type="entry name" value="LacZ_4"/>
    <property type="match status" value="1"/>
</dbReference>
<dbReference type="Gene3D" id="3.20.20.80">
    <property type="entry name" value="Glycosidases"/>
    <property type="match status" value="1"/>
</dbReference>
<dbReference type="EMBL" id="JACYFG010000061">
    <property type="protein sequence ID" value="MBD5782470.1"/>
    <property type="molecule type" value="Genomic_DNA"/>
</dbReference>
<gene>
    <name evidence="9" type="ORF">IEN85_23430</name>
</gene>
<dbReference type="InterPro" id="IPR017853">
    <property type="entry name" value="GH"/>
</dbReference>
<dbReference type="RefSeq" id="WP_191619551.1">
    <property type="nucleotide sequence ID" value="NZ_JACYFG010000061.1"/>
</dbReference>
<name>A0A927FDQ9_9BACT</name>
<protein>
    <recommendedName>
        <fullName evidence="3 7">Beta-galactosidase</fullName>
        <ecNumber evidence="3 7">3.2.1.23</ecNumber>
    </recommendedName>
    <alternativeName>
        <fullName evidence="6 7">Lactase</fullName>
    </alternativeName>
</protein>
<dbReference type="Pfam" id="PF02929">
    <property type="entry name" value="Bgal_small_N"/>
    <property type="match status" value="1"/>
</dbReference>